<dbReference type="SUPFAM" id="SSF52540">
    <property type="entry name" value="P-loop containing nucleoside triphosphate hydrolases"/>
    <property type="match status" value="1"/>
</dbReference>
<dbReference type="OrthoDB" id="6417214at2759"/>
<dbReference type="Gene3D" id="3.40.50.300">
    <property type="entry name" value="P-loop containing nucleotide triphosphate hydrolases"/>
    <property type="match status" value="1"/>
</dbReference>
<dbReference type="InterPro" id="IPR027417">
    <property type="entry name" value="P-loop_NTPase"/>
</dbReference>
<dbReference type="GO" id="GO:0045505">
    <property type="term" value="F:dynein intermediate chain binding"/>
    <property type="evidence" value="ECO:0007669"/>
    <property type="project" value="InterPro"/>
</dbReference>
<sequence>MIKLVLNRCFLSFTTALHLNQGATLKGCRSSGKTETLKDLAVNLGKYVLVINCSESLDQRSSARMLTGLAQALATDIKLVFSMAKDQLSRYCHYDFGLRTITNFLKYIGKQKRLFPKSSDLEIIVSTLRSITLPKLHSSDVRIFESILETVFSNIKGINVEVSKFVAEIKKTLLKKSLQPETAIVTKINQLYEIKDYDHAIILLGEAGSGKTTSWQTLKETCTDLHEVKPEEYPSINVYTFNPKAFNLSELYGYFNEKGVWMEGLFSTILKKACKDSRADKRWIVLNGLLDVLWLESIDSLLDSNKVLTAANGERIMLLPEVTLLFETTNLIHCSPSVISHCGIIYHESTIINWNMYLKSWLQNLEIPSIKEILEELFETYLNSVVEYCNRALESARSVSLLNKISSFVQMLNAFLKQEHNPTSEKRSEMEDMR</sequence>
<dbReference type="AlphaFoldDB" id="A0A8X6XND6"/>
<feature type="chain" id="PRO_5036496796" evidence="1">
    <location>
        <begin position="17"/>
        <end position="434"/>
    </location>
</feature>
<dbReference type="PANTHER" id="PTHR46961">
    <property type="entry name" value="DYNEIN HEAVY CHAIN 1, AXONEMAL-LIKE PROTEIN"/>
    <property type="match status" value="1"/>
</dbReference>
<keyword evidence="1" id="KW-0732">Signal</keyword>
<evidence type="ECO:0000313" key="4">
    <source>
        <dbReference type="Proteomes" id="UP000886998"/>
    </source>
</evidence>
<feature type="signal peptide" evidence="1">
    <location>
        <begin position="1"/>
        <end position="16"/>
    </location>
</feature>
<feature type="domain" description="Dynein heavy chain hydrolytic ATP-binding dynein motor region" evidence="2">
    <location>
        <begin position="71"/>
        <end position="212"/>
    </location>
</feature>
<dbReference type="Proteomes" id="UP000886998">
    <property type="component" value="Unassembled WGS sequence"/>
</dbReference>
<dbReference type="GO" id="GO:0030286">
    <property type="term" value="C:dynein complex"/>
    <property type="evidence" value="ECO:0007669"/>
    <property type="project" value="InterPro"/>
</dbReference>
<dbReference type="GO" id="GO:0005524">
    <property type="term" value="F:ATP binding"/>
    <property type="evidence" value="ECO:0007669"/>
    <property type="project" value="InterPro"/>
</dbReference>
<name>A0A8X6XND6_9ARAC</name>
<dbReference type="GO" id="GO:0007018">
    <property type="term" value="P:microtubule-based movement"/>
    <property type="evidence" value="ECO:0007669"/>
    <property type="project" value="InterPro"/>
</dbReference>
<dbReference type="InterPro" id="IPR043157">
    <property type="entry name" value="Dynein_AAA1S"/>
</dbReference>
<dbReference type="PANTHER" id="PTHR46961:SF11">
    <property type="entry name" value="DYNEIN HEAVY CHAIN LINKER DOMAIN-CONTAINING PROTEIN"/>
    <property type="match status" value="1"/>
</dbReference>
<dbReference type="EMBL" id="BMAV01011384">
    <property type="protein sequence ID" value="GFY57188.1"/>
    <property type="molecule type" value="Genomic_DNA"/>
</dbReference>
<dbReference type="InterPro" id="IPR035699">
    <property type="entry name" value="AAA_6"/>
</dbReference>
<accession>A0A8X6XND6</accession>
<comment type="caution">
    <text evidence="3">The sequence shown here is derived from an EMBL/GenBank/DDBJ whole genome shotgun (WGS) entry which is preliminary data.</text>
</comment>
<gene>
    <name evidence="3" type="primary">Dnah2</name>
    <name evidence="3" type="ORF">TNIN_437581</name>
</gene>
<organism evidence="3 4">
    <name type="scientific">Trichonephila inaurata madagascariensis</name>
    <dbReference type="NCBI Taxonomy" id="2747483"/>
    <lineage>
        <taxon>Eukaryota</taxon>
        <taxon>Metazoa</taxon>
        <taxon>Ecdysozoa</taxon>
        <taxon>Arthropoda</taxon>
        <taxon>Chelicerata</taxon>
        <taxon>Arachnida</taxon>
        <taxon>Araneae</taxon>
        <taxon>Araneomorphae</taxon>
        <taxon>Entelegynae</taxon>
        <taxon>Araneoidea</taxon>
        <taxon>Nephilidae</taxon>
        <taxon>Trichonephila</taxon>
        <taxon>Trichonephila inaurata</taxon>
    </lineage>
</organism>
<reference evidence="3" key="1">
    <citation type="submission" date="2020-08" db="EMBL/GenBank/DDBJ databases">
        <title>Multicomponent nature underlies the extraordinary mechanical properties of spider dragline silk.</title>
        <authorList>
            <person name="Kono N."/>
            <person name="Nakamura H."/>
            <person name="Mori M."/>
            <person name="Yoshida Y."/>
            <person name="Ohtoshi R."/>
            <person name="Malay A.D."/>
            <person name="Moran D.A.P."/>
            <person name="Tomita M."/>
            <person name="Numata K."/>
            <person name="Arakawa K."/>
        </authorList>
    </citation>
    <scope>NUCLEOTIDE SEQUENCE</scope>
</reference>
<protein>
    <submittedName>
        <fullName evidence="3">Dynein heavy chain 2, axonemal</fullName>
    </submittedName>
</protein>
<keyword evidence="4" id="KW-1185">Reference proteome</keyword>
<evidence type="ECO:0000259" key="2">
    <source>
        <dbReference type="Pfam" id="PF12774"/>
    </source>
</evidence>
<dbReference type="GO" id="GO:0051959">
    <property type="term" value="F:dynein light intermediate chain binding"/>
    <property type="evidence" value="ECO:0007669"/>
    <property type="project" value="InterPro"/>
</dbReference>
<proteinExistence type="predicted"/>
<dbReference type="Pfam" id="PF12774">
    <property type="entry name" value="AAA_6"/>
    <property type="match status" value="1"/>
</dbReference>
<evidence type="ECO:0000313" key="3">
    <source>
        <dbReference type="EMBL" id="GFY57188.1"/>
    </source>
</evidence>
<evidence type="ECO:0000256" key="1">
    <source>
        <dbReference type="SAM" id="SignalP"/>
    </source>
</evidence>
<dbReference type="Gene3D" id="1.10.8.710">
    <property type="match status" value="1"/>
</dbReference>
<dbReference type="InterPro" id="IPR026983">
    <property type="entry name" value="DHC"/>
</dbReference>